<name>A0ABS6JLA8_9BACI</name>
<proteinExistence type="predicted"/>
<organism evidence="1 2">
    <name type="scientific">Evansella tamaricis</name>
    <dbReference type="NCBI Taxonomy" id="2069301"/>
    <lineage>
        <taxon>Bacteria</taxon>
        <taxon>Bacillati</taxon>
        <taxon>Bacillota</taxon>
        <taxon>Bacilli</taxon>
        <taxon>Bacillales</taxon>
        <taxon>Bacillaceae</taxon>
        <taxon>Evansella</taxon>
    </lineage>
</organism>
<keyword evidence="2" id="KW-1185">Reference proteome</keyword>
<protein>
    <submittedName>
        <fullName evidence="1">Uncharacterized protein</fullName>
    </submittedName>
</protein>
<dbReference type="EMBL" id="JAHQCS010000127">
    <property type="protein sequence ID" value="MBU9713210.1"/>
    <property type="molecule type" value="Genomic_DNA"/>
</dbReference>
<accession>A0ABS6JLA8</accession>
<evidence type="ECO:0000313" key="1">
    <source>
        <dbReference type="EMBL" id="MBU9713210.1"/>
    </source>
</evidence>
<gene>
    <name evidence="1" type="ORF">KS419_15880</name>
</gene>
<sequence>MKRGVVFTVLGILLFLFWGFSGNVIEFLKENPMGESRTEARTEDFLLSLETKKETYESGEPIDIWTTVKYEGRKPYQKIYHGGSIFYLAIHGVDHEFEQVFGMRQPLLSTTLYRNVTKIQTFEALQELKLPPGNYRIEALSDFSKTDDTGNNIQIPLELIIKIFN</sequence>
<dbReference type="Proteomes" id="UP000784880">
    <property type="component" value="Unassembled WGS sequence"/>
</dbReference>
<reference evidence="1 2" key="1">
    <citation type="submission" date="2021-06" db="EMBL/GenBank/DDBJ databases">
        <title>Bacillus sp. RD4P76, an endophyte from a halophyte.</title>
        <authorList>
            <person name="Sun J.-Q."/>
        </authorList>
    </citation>
    <scope>NUCLEOTIDE SEQUENCE [LARGE SCALE GENOMIC DNA]</scope>
    <source>
        <strain evidence="1 2">CGMCC 1.15917</strain>
    </source>
</reference>
<comment type="caution">
    <text evidence="1">The sequence shown here is derived from an EMBL/GenBank/DDBJ whole genome shotgun (WGS) entry which is preliminary data.</text>
</comment>
<dbReference type="RefSeq" id="WP_217067378.1">
    <property type="nucleotide sequence ID" value="NZ_JAHQCS010000127.1"/>
</dbReference>
<evidence type="ECO:0000313" key="2">
    <source>
        <dbReference type="Proteomes" id="UP000784880"/>
    </source>
</evidence>